<dbReference type="FunCoup" id="I1JZ98">
    <property type="interactions" value="1697"/>
</dbReference>
<dbReference type="Gene3D" id="1.25.40.10">
    <property type="entry name" value="Tetratricopeptide repeat domain"/>
    <property type="match status" value="1"/>
</dbReference>
<dbReference type="SMR" id="I1JZ98"/>
<dbReference type="Gene3D" id="1.10.220.160">
    <property type="match status" value="1"/>
</dbReference>
<dbReference type="EMBL" id="CM000837">
    <property type="protein sequence ID" value="KRH64729.1"/>
    <property type="molecule type" value="Genomic_DNA"/>
</dbReference>
<evidence type="ECO:0000259" key="5">
    <source>
        <dbReference type="PROSITE" id="PS50280"/>
    </source>
</evidence>
<dbReference type="EnsemblPlants" id="KRH64729">
    <property type="protein sequence ID" value="KRH64729"/>
    <property type="gene ID" value="GLYMA_04G252800"/>
</dbReference>
<evidence type="ECO:0000313" key="8">
    <source>
        <dbReference type="EnsemblPlants" id="KRH64729"/>
    </source>
</evidence>
<dbReference type="STRING" id="3847.I1JZ98"/>
<dbReference type="PaxDb" id="3847-GLYMA04G43200.1"/>
<dbReference type="Proteomes" id="UP000008827">
    <property type="component" value="Chromosome 4"/>
</dbReference>
<dbReference type="SUPFAM" id="SSF48452">
    <property type="entry name" value="TPR-like"/>
    <property type="match status" value="1"/>
</dbReference>
<dbReference type="GO" id="GO:0005634">
    <property type="term" value="C:nucleus"/>
    <property type="evidence" value="ECO:0000318"/>
    <property type="project" value="GO_Central"/>
</dbReference>
<dbReference type="InterPro" id="IPR001214">
    <property type="entry name" value="SET_dom"/>
</dbReference>
<dbReference type="AlphaFoldDB" id="I1JZ98"/>
<organism evidence="7">
    <name type="scientific">Glycine max</name>
    <name type="common">Soybean</name>
    <name type="synonym">Glycine hispida</name>
    <dbReference type="NCBI Taxonomy" id="3847"/>
    <lineage>
        <taxon>Eukaryota</taxon>
        <taxon>Viridiplantae</taxon>
        <taxon>Streptophyta</taxon>
        <taxon>Embryophyta</taxon>
        <taxon>Tracheophyta</taxon>
        <taxon>Spermatophyta</taxon>
        <taxon>Magnoliopsida</taxon>
        <taxon>eudicotyledons</taxon>
        <taxon>Gunneridae</taxon>
        <taxon>Pentapetalae</taxon>
        <taxon>rosids</taxon>
        <taxon>fabids</taxon>
        <taxon>Fabales</taxon>
        <taxon>Fabaceae</taxon>
        <taxon>Papilionoideae</taxon>
        <taxon>50 kb inversion clade</taxon>
        <taxon>NPAAA clade</taxon>
        <taxon>indigoferoid/millettioid clade</taxon>
        <taxon>Phaseoleae</taxon>
        <taxon>Glycine</taxon>
        <taxon>Glycine subgen. Soja</taxon>
    </lineage>
</organism>
<evidence type="ECO:0000313" key="7">
    <source>
        <dbReference type="EMBL" id="KRH64729.1"/>
    </source>
</evidence>
<dbReference type="GO" id="GO:0008270">
    <property type="term" value="F:zinc ion binding"/>
    <property type="evidence" value="ECO:0007669"/>
    <property type="project" value="UniProtKB-KW"/>
</dbReference>
<evidence type="ECO:0000256" key="1">
    <source>
        <dbReference type="ARBA" id="ARBA00022723"/>
    </source>
</evidence>
<sequence>MEDLQSGLQNRKLSLSTLPEKGRSLLATRDFYPGEVIISQEPYVCVPNNSSVSPQKRCDGCFTTINNNVLSRCSRCQLAFYCGTACQRSEWKLHRLECEVLSSLHKYKRKSLTPSIRLMLRLYLRRKLQNDKIIPSTAMDNYNLVEALVAHMSDITEEQLVLYAQMANLVNSILEWPGINIKEIAENFSKFACNAHTICDSELRPVGTGLYPVISIINHSCLPNSVLVFEGSSALVRAVQHIPSGTEVLISYIETAESTMTRQKALKEQYLFTCTCPRCSKVGQYDDIQESAILEGYKCKSEKCGGFLLRTTDGKGFQCQGCGLIRDKEEIKRITTEIKLLSEDASKPSATCNYQEAISIYKRIEKLQTELFHPLSINLMHTREKILKSLMELEHWTEALAYCKLTIPFYQRVYPAVHPLPGLQYYTCGKLEWYLGDTEEAVKSLTKAVDILRITHGTNTPFMKDLLMKLEEARTEASYKFSSKE</sequence>
<dbReference type="RefSeq" id="XP_006578981.1">
    <property type="nucleotide sequence ID" value="XM_006578918.4"/>
</dbReference>
<dbReference type="EMBL" id="CM000837">
    <property type="protein sequence ID" value="KRH64730.1"/>
    <property type="molecule type" value="Genomic_DNA"/>
</dbReference>
<evidence type="ECO:0000256" key="2">
    <source>
        <dbReference type="ARBA" id="ARBA00022771"/>
    </source>
</evidence>
<protein>
    <recommendedName>
        <fullName evidence="10">MYND-type domain-containing protein</fullName>
    </recommendedName>
</protein>
<dbReference type="OMA" id="LHMKLGK"/>
<keyword evidence="2 4" id="KW-0863">Zinc-finger</keyword>
<dbReference type="PROSITE" id="PS50865">
    <property type="entry name" value="ZF_MYND_2"/>
    <property type="match status" value="1"/>
</dbReference>
<dbReference type="PROSITE" id="PS01360">
    <property type="entry name" value="ZF_MYND_1"/>
    <property type="match status" value="1"/>
</dbReference>
<dbReference type="ExpressionAtlas" id="I1JZ98">
    <property type="expression patterns" value="baseline and differential"/>
</dbReference>
<dbReference type="Gramene" id="KRH64729">
    <property type="protein sequence ID" value="KRH64729"/>
    <property type="gene ID" value="GLYMA_04G252800"/>
</dbReference>
<dbReference type="Pfam" id="PF01753">
    <property type="entry name" value="zf-MYND"/>
    <property type="match status" value="1"/>
</dbReference>
<dbReference type="eggNOG" id="KOG2084">
    <property type="taxonomic scope" value="Eukaryota"/>
</dbReference>
<dbReference type="GeneID" id="100789518"/>
<dbReference type="InterPro" id="IPR002893">
    <property type="entry name" value="Znf_MYND"/>
</dbReference>
<evidence type="ECO:0000256" key="4">
    <source>
        <dbReference type="PROSITE-ProRule" id="PRU00134"/>
    </source>
</evidence>
<name>I1JZ98_SOYBN</name>
<dbReference type="PROSITE" id="PS50280">
    <property type="entry name" value="SET"/>
    <property type="match status" value="1"/>
</dbReference>
<feature type="domain" description="MYND-type" evidence="6">
    <location>
        <begin position="58"/>
        <end position="98"/>
    </location>
</feature>
<dbReference type="InterPro" id="IPR050869">
    <property type="entry name" value="H3K4_H4K5_MeTrfase"/>
</dbReference>
<accession>I1JZ98</accession>
<dbReference type="PANTHER" id="PTHR12197:SF251">
    <property type="entry name" value="EG:BACR7C10.4 PROTEIN"/>
    <property type="match status" value="1"/>
</dbReference>
<dbReference type="EnsemblPlants" id="KRH64730">
    <property type="protein sequence ID" value="KRH64730"/>
    <property type="gene ID" value="GLYMA_04G252800"/>
</dbReference>
<dbReference type="InterPro" id="IPR046341">
    <property type="entry name" value="SET_dom_sf"/>
</dbReference>
<proteinExistence type="predicted"/>
<dbReference type="Gramene" id="KRH64730">
    <property type="protein sequence ID" value="KRH64730"/>
    <property type="gene ID" value="GLYMA_04G252800"/>
</dbReference>
<evidence type="ECO:0000256" key="3">
    <source>
        <dbReference type="ARBA" id="ARBA00022833"/>
    </source>
</evidence>
<dbReference type="PANTHER" id="PTHR12197">
    <property type="entry name" value="HISTONE-LYSINE N-METHYLTRANSFERASE SMYD"/>
    <property type="match status" value="1"/>
</dbReference>
<evidence type="ECO:0000313" key="9">
    <source>
        <dbReference type="Proteomes" id="UP000008827"/>
    </source>
</evidence>
<reference evidence="7" key="3">
    <citation type="submission" date="2018-07" db="EMBL/GenBank/DDBJ databases">
        <title>WGS assembly of Glycine max.</title>
        <authorList>
            <person name="Schmutz J."/>
            <person name="Cannon S."/>
            <person name="Schlueter J."/>
            <person name="Ma J."/>
            <person name="Mitros T."/>
            <person name="Nelson W."/>
            <person name="Hyten D."/>
            <person name="Song Q."/>
            <person name="Thelen J."/>
            <person name="Cheng J."/>
            <person name="Xu D."/>
            <person name="Hellsten U."/>
            <person name="May G."/>
            <person name="Yu Y."/>
            <person name="Sakurai T."/>
            <person name="Umezawa T."/>
            <person name="Bhattacharyya M."/>
            <person name="Sandhu D."/>
            <person name="Valliyodan B."/>
            <person name="Lindquist E."/>
            <person name="Peto M."/>
            <person name="Grant D."/>
            <person name="Shu S."/>
            <person name="Goodstein D."/>
            <person name="Barry K."/>
            <person name="Futrell-Griggs M."/>
            <person name="Abernathy B."/>
            <person name="Du J."/>
            <person name="Tian Z."/>
            <person name="Zhu L."/>
            <person name="Gill N."/>
            <person name="Joshi T."/>
            <person name="Libault M."/>
            <person name="Sethuraman A."/>
            <person name="Zhang X."/>
            <person name="Shinozaki K."/>
            <person name="Nguyen H."/>
            <person name="Wing R."/>
            <person name="Cregan P."/>
            <person name="Specht J."/>
            <person name="Grimwood J."/>
            <person name="Rokhsar D."/>
            <person name="Stacey G."/>
            <person name="Shoemaker R."/>
            <person name="Jackson S."/>
        </authorList>
    </citation>
    <scope>NUCLEOTIDE SEQUENCE</scope>
    <source>
        <tissue evidence="7">Callus</tissue>
    </source>
</reference>
<dbReference type="Gene3D" id="2.170.270.10">
    <property type="entry name" value="SET domain"/>
    <property type="match status" value="1"/>
</dbReference>
<dbReference type="Gene3D" id="6.10.140.2220">
    <property type="match status" value="1"/>
</dbReference>
<evidence type="ECO:0008006" key="10">
    <source>
        <dbReference type="Google" id="ProtNLM"/>
    </source>
</evidence>
<keyword evidence="1" id="KW-0479">Metal-binding</keyword>
<reference evidence="8" key="2">
    <citation type="submission" date="2018-02" db="UniProtKB">
        <authorList>
            <consortium name="EnsemblPlants"/>
        </authorList>
    </citation>
    <scope>IDENTIFICATION</scope>
    <source>
        <strain evidence="8">Williams 82</strain>
    </source>
</reference>
<feature type="domain" description="SET" evidence="5">
    <location>
        <begin position="11"/>
        <end position="253"/>
    </location>
</feature>
<reference evidence="7 8" key="1">
    <citation type="journal article" date="2010" name="Nature">
        <title>Genome sequence of the palaeopolyploid soybean.</title>
        <authorList>
            <person name="Schmutz J."/>
            <person name="Cannon S.B."/>
            <person name="Schlueter J."/>
            <person name="Ma J."/>
            <person name="Mitros T."/>
            <person name="Nelson W."/>
            <person name="Hyten D.L."/>
            <person name="Song Q."/>
            <person name="Thelen J.J."/>
            <person name="Cheng J."/>
            <person name="Xu D."/>
            <person name="Hellsten U."/>
            <person name="May G.D."/>
            <person name="Yu Y."/>
            <person name="Sakurai T."/>
            <person name="Umezawa T."/>
            <person name="Bhattacharyya M.K."/>
            <person name="Sandhu D."/>
            <person name="Valliyodan B."/>
            <person name="Lindquist E."/>
            <person name="Peto M."/>
            <person name="Grant D."/>
            <person name="Shu S."/>
            <person name="Goodstein D."/>
            <person name="Barry K."/>
            <person name="Futrell-Griggs M."/>
            <person name="Abernathy B."/>
            <person name="Du J."/>
            <person name="Tian Z."/>
            <person name="Zhu L."/>
            <person name="Gill N."/>
            <person name="Joshi T."/>
            <person name="Libault M."/>
            <person name="Sethuraman A."/>
            <person name="Zhang X.-C."/>
            <person name="Shinozaki K."/>
            <person name="Nguyen H.T."/>
            <person name="Wing R.A."/>
            <person name="Cregan P."/>
            <person name="Specht J."/>
            <person name="Grimwood J."/>
            <person name="Rokhsar D."/>
            <person name="Stacey G."/>
            <person name="Shoemaker R.C."/>
            <person name="Jackson S.A."/>
        </authorList>
    </citation>
    <scope>NUCLEOTIDE SEQUENCE</scope>
    <source>
        <strain evidence="8">cv. Williams 82</strain>
        <tissue evidence="7">Callus</tissue>
    </source>
</reference>
<dbReference type="OrthoDB" id="265717at2759"/>
<keyword evidence="3" id="KW-0862">Zinc</keyword>
<evidence type="ECO:0000259" key="6">
    <source>
        <dbReference type="PROSITE" id="PS50865"/>
    </source>
</evidence>
<gene>
    <name evidence="8" type="primary">LOC100789518</name>
    <name evidence="7" type="ORF">GLYMA_04G252800</name>
</gene>
<dbReference type="SUPFAM" id="SSF82199">
    <property type="entry name" value="SET domain"/>
    <property type="match status" value="1"/>
</dbReference>
<dbReference type="Pfam" id="PF00856">
    <property type="entry name" value="SET"/>
    <property type="match status" value="1"/>
</dbReference>
<dbReference type="InterPro" id="IPR011990">
    <property type="entry name" value="TPR-like_helical_dom_sf"/>
</dbReference>
<keyword evidence="9" id="KW-1185">Reference proteome</keyword>
<dbReference type="SMART" id="SM00317">
    <property type="entry name" value="SET"/>
    <property type="match status" value="1"/>
</dbReference>
<dbReference type="KEGG" id="gmx:100789518"/>